<name>A0A0S2DVR0_LYSAN</name>
<dbReference type="KEGG" id="laq:GLA29479_1675"/>
<gene>
    <name evidence="1" type="ORF">LA76x_2158</name>
</gene>
<evidence type="ECO:0000313" key="1">
    <source>
        <dbReference type="EMBL" id="ALN80297.1"/>
    </source>
</evidence>
<organism evidence="1 2">
    <name type="scientific">Lysobacter antibioticus</name>
    <dbReference type="NCBI Taxonomy" id="84531"/>
    <lineage>
        <taxon>Bacteria</taxon>
        <taxon>Pseudomonadati</taxon>
        <taxon>Pseudomonadota</taxon>
        <taxon>Gammaproteobacteria</taxon>
        <taxon>Lysobacterales</taxon>
        <taxon>Lysobacteraceae</taxon>
        <taxon>Lysobacter</taxon>
    </lineage>
</organism>
<protein>
    <submittedName>
        <fullName evidence="1">Uncharacterized protein</fullName>
    </submittedName>
</protein>
<dbReference type="AlphaFoldDB" id="A0A0S2DVR0"/>
<sequence length="75" mass="8861">MTTGRRAAKSTQVLEHGRVSRWTRRVGRQFVGNRRRRAPSGTRVRRWAIGPSLDGRDADCPRRWRLIDRRMLPNH</sequence>
<dbReference type="KEGG" id="lab:LA76x_2158"/>
<proteinExistence type="predicted"/>
<evidence type="ECO:0000313" key="2">
    <source>
        <dbReference type="Proteomes" id="UP000060787"/>
    </source>
</evidence>
<keyword evidence="2" id="KW-1185">Reference proteome</keyword>
<dbReference type="Proteomes" id="UP000060787">
    <property type="component" value="Chromosome"/>
</dbReference>
<dbReference type="EMBL" id="CP011129">
    <property type="protein sequence ID" value="ALN80297.1"/>
    <property type="molecule type" value="Genomic_DNA"/>
</dbReference>
<reference evidence="1 2" key="1">
    <citation type="journal article" date="2015" name="BMC Genomics">
        <title>Comparative genomics and metabolic profiling of the genus Lysobacter.</title>
        <authorList>
            <person name="de Bruijn I."/>
            <person name="Cheng X."/>
            <person name="de Jager V."/>
            <person name="Exposito R.G."/>
            <person name="Watrous J."/>
            <person name="Patel N."/>
            <person name="Postma J."/>
            <person name="Dorrestein P.C."/>
            <person name="Kobayashi D."/>
            <person name="Raaijmakers J.M."/>
        </authorList>
    </citation>
    <scope>NUCLEOTIDE SEQUENCE [LARGE SCALE GENOMIC DNA]</scope>
    <source>
        <strain evidence="1 2">76</strain>
    </source>
</reference>
<accession>A0A0S2DVR0</accession>